<dbReference type="EMBL" id="CP080590">
    <property type="protein sequence ID" value="QYO75587.1"/>
    <property type="molecule type" value="Genomic_DNA"/>
</dbReference>
<evidence type="ECO:0000313" key="2">
    <source>
        <dbReference type="Proteomes" id="UP000825799"/>
    </source>
</evidence>
<proteinExistence type="predicted"/>
<dbReference type="RefSeq" id="WP_220304085.1">
    <property type="nucleotide sequence ID" value="NZ_CP080590.1"/>
</dbReference>
<accession>A0ABX8WDS3</accession>
<protein>
    <recommendedName>
        <fullName evidence="3">Flavoprotein domain-containing protein</fullName>
    </recommendedName>
</protein>
<keyword evidence="2" id="KW-1185">Reference proteome</keyword>
<evidence type="ECO:0008006" key="3">
    <source>
        <dbReference type="Google" id="ProtNLM"/>
    </source>
</evidence>
<gene>
    <name evidence="1" type="ORF">K1X15_13200</name>
</gene>
<dbReference type="Proteomes" id="UP000825799">
    <property type="component" value="Chromosome"/>
</dbReference>
<sequence>MKTLIIVGSVGGNPIAHLIQYALRQRELWRLLPMNWLQPTMTTAAITTAAV</sequence>
<reference evidence="1 2" key="1">
    <citation type="submission" date="2021-08" db="EMBL/GenBank/DDBJ databases">
        <title>Devosia salina sp. nov., isolated from the South China Sea sediment.</title>
        <authorList>
            <person name="Zhou Z."/>
        </authorList>
    </citation>
    <scope>NUCLEOTIDE SEQUENCE [LARGE SCALE GENOMIC DNA]</scope>
    <source>
        <strain evidence="1 2">SCS-3</strain>
    </source>
</reference>
<organism evidence="1 2">
    <name type="scientific">Devosia salina</name>
    <dbReference type="NCBI Taxonomy" id="2860336"/>
    <lineage>
        <taxon>Bacteria</taxon>
        <taxon>Pseudomonadati</taxon>
        <taxon>Pseudomonadota</taxon>
        <taxon>Alphaproteobacteria</taxon>
        <taxon>Hyphomicrobiales</taxon>
        <taxon>Devosiaceae</taxon>
        <taxon>Devosia</taxon>
    </lineage>
</organism>
<evidence type="ECO:0000313" key="1">
    <source>
        <dbReference type="EMBL" id="QYO75587.1"/>
    </source>
</evidence>
<name>A0ABX8WDS3_9HYPH</name>